<sequence length="78" mass="8307">MTKIQEVNLSEDYKSVDGNLSVLSAKEGLSATIPDAVGMKHSLPGGKGSLLDRHGIDQAIDCIEGQKDEDIATIRGRI</sequence>
<proteinExistence type="predicted"/>
<dbReference type="Proteomes" id="UP000013111">
    <property type="component" value="Unassembled WGS sequence"/>
</dbReference>
<dbReference type="AlphaFoldDB" id="A0A831A4M4"/>
<comment type="caution">
    <text evidence="1">The sequence shown here is derived from an EMBL/GenBank/DDBJ whole genome shotgun (WGS) entry which is preliminary data.</text>
</comment>
<reference evidence="1 2" key="1">
    <citation type="submission" date="2012-11" db="EMBL/GenBank/DDBJ databases">
        <authorList>
            <person name="Linke B."/>
        </authorList>
    </citation>
    <scope>NUCLEOTIDE SEQUENCE [LARGE SCALE GENOMIC DNA]</scope>
    <source>
        <strain evidence="2">CFBP 1232</strain>
    </source>
</reference>
<accession>A0A831A4M4</accession>
<dbReference type="EMBL" id="CAPB01000041">
    <property type="protein sequence ID" value="CCO95587.1"/>
    <property type="molecule type" value="Genomic_DNA"/>
</dbReference>
<protein>
    <submittedName>
        <fullName evidence="1">Uncharacterized protein</fullName>
    </submittedName>
</protein>
<evidence type="ECO:0000313" key="2">
    <source>
        <dbReference type="Proteomes" id="UP000013111"/>
    </source>
</evidence>
<reference evidence="1 2" key="2">
    <citation type="submission" date="2013-04" db="EMBL/GenBank/DDBJ databases">
        <title>Comparative genomics of 12 strains of Erwinia amylovora identifies a pan-genome with a large conserved core and provides insights into host specificity.</title>
        <authorList>
            <person name="Mann R.A."/>
            <person name="Smits T.H.M."/>
            <person name="Buehlmann A."/>
            <person name="Blom J."/>
            <person name="Goesmann A."/>
            <person name="Frey J.E."/>
            <person name="Plummer K.M."/>
            <person name="Beer S.V."/>
            <person name="Luck J."/>
            <person name="Duffy B."/>
            <person name="Rodoni B."/>
        </authorList>
    </citation>
    <scope>NUCLEOTIDE SEQUENCE [LARGE SCALE GENOMIC DNA]</scope>
    <source>
        <strain evidence="2">CFBP 1232</strain>
    </source>
</reference>
<evidence type="ECO:0000313" key="1">
    <source>
        <dbReference type="EMBL" id="CCO95587.1"/>
    </source>
</evidence>
<organism evidence="1 2">
    <name type="scientific">Erwinia amylovora NBRC 12687 = CFBP 1232</name>
    <dbReference type="NCBI Taxonomy" id="1219359"/>
    <lineage>
        <taxon>Bacteria</taxon>
        <taxon>Pseudomonadati</taxon>
        <taxon>Pseudomonadota</taxon>
        <taxon>Gammaproteobacteria</taxon>
        <taxon>Enterobacterales</taxon>
        <taxon>Erwiniaceae</taxon>
        <taxon>Erwinia</taxon>
    </lineage>
</organism>
<name>A0A831A4M4_ERWAM</name>
<gene>
    <name evidence="1" type="ORF">BN437_3688</name>
</gene>